<comment type="caution">
    <text evidence="5">The sequence shown here is derived from an EMBL/GenBank/DDBJ whole genome shotgun (WGS) entry which is preliminary data.</text>
</comment>
<dbReference type="InterPro" id="IPR044604">
    <property type="entry name" value="FLZ12/13/14"/>
</dbReference>
<proteinExistence type="inferred from homology"/>
<feature type="zinc finger region" description="FLZ-type" evidence="3">
    <location>
        <begin position="183"/>
        <end position="225"/>
    </location>
</feature>
<protein>
    <recommendedName>
        <fullName evidence="4">FLZ-type domain-containing protein</fullName>
    </recommendedName>
</protein>
<organism evidence="5 6">
    <name type="scientific">Ensete ventricosum</name>
    <name type="common">Abyssinian banana</name>
    <name type="synonym">Musa ensete</name>
    <dbReference type="NCBI Taxonomy" id="4639"/>
    <lineage>
        <taxon>Eukaryota</taxon>
        <taxon>Viridiplantae</taxon>
        <taxon>Streptophyta</taxon>
        <taxon>Embryophyta</taxon>
        <taxon>Tracheophyta</taxon>
        <taxon>Spermatophyta</taxon>
        <taxon>Magnoliopsida</taxon>
        <taxon>Liliopsida</taxon>
        <taxon>Zingiberales</taxon>
        <taxon>Musaceae</taxon>
        <taxon>Ensete</taxon>
    </lineage>
</organism>
<dbReference type="PROSITE" id="PS51795">
    <property type="entry name" value="ZF_FLZ"/>
    <property type="match status" value="1"/>
</dbReference>
<dbReference type="PANTHER" id="PTHR47208">
    <property type="entry name" value="OS02G0174800 PROTEIN"/>
    <property type="match status" value="1"/>
</dbReference>
<evidence type="ECO:0000256" key="1">
    <source>
        <dbReference type="ARBA" id="ARBA00009374"/>
    </source>
</evidence>
<evidence type="ECO:0000313" key="5">
    <source>
        <dbReference type="EMBL" id="RRT79870.1"/>
    </source>
</evidence>
<dbReference type="EMBL" id="AMZH03001292">
    <property type="protein sequence ID" value="RRT79870.1"/>
    <property type="molecule type" value="Genomic_DNA"/>
</dbReference>
<keyword evidence="2" id="KW-0479">Metal-binding</keyword>
<dbReference type="Pfam" id="PF04570">
    <property type="entry name" value="zf-FLZ"/>
    <property type="match status" value="1"/>
</dbReference>
<dbReference type="AlphaFoldDB" id="A0A427AUE6"/>
<accession>A0A427AUE6</accession>
<evidence type="ECO:0000256" key="2">
    <source>
        <dbReference type="ARBA" id="ARBA00022723"/>
    </source>
</evidence>
<reference evidence="5 6" key="1">
    <citation type="journal article" date="2014" name="Agronomy (Basel)">
        <title>A Draft Genome Sequence for Ensete ventricosum, the Drought-Tolerant Tree Against Hunger.</title>
        <authorList>
            <person name="Harrison J."/>
            <person name="Moore K.A."/>
            <person name="Paszkiewicz K."/>
            <person name="Jones T."/>
            <person name="Grant M."/>
            <person name="Ambacheew D."/>
            <person name="Muzemil S."/>
            <person name="Studholme D.J."/>
        </authorList>
    </citation>
    <scope>NUCLEOTIDE SEQUENCE [LARGE SCALE GENOMIC DNA]</scope>
</reference>
<dbReference type="InterPro" id="IPR007650">
    <property type="entry name" value="Zf-FLZ_dom"/>
</dbReference>
<feature type="domain" description="FLZ-type" evidence="4">
    <location>
        <begin position="183"/>
        <end position="225"/>
    </location>
</feature>
<name>A0A427AUE6_ENSVE</name>
<dbReference type="GO" id="GO:0046872">
    <property type="term" value="F:metal ion binding"/>
    <property type="evidence" value="ECO:0007669"/>
    <property type="project" value="UniProtKB-KW"/>
</dbReference>
<sequence length="256" mass="28491">MSCKRVLSSLDHIVSPITSTPRRVSLALRRFIAVAVDVTGGGFPPQPHVSCEPSHRRAEATFLHLSQLTQPGMVHQPRPTVPKLPDPIRMWLIGGAAERNHQPPRGWRNRDPDGVGLGIVVALEKASRDSPRWLRLTAPIAIRYPRASGPRVAAPGYSGELRRKRQPSCRLPPPAEEHFVVADFLTSCFLCRKNLHGKDIFMYREKAFCSMECRHRQITSDEYQEKRGAGAPKPSSEIATSPYSGENLFFTGIVVS</sequence>
<gene>
    <name evidence="5" type="ORF">B296_00018110</name>
</gene>
<dbReference type="Proteomes" id="UP000287651">
    <property type="component" value="Unassembled WGS sequence"/>
</dbReference>
<evidence type="ECO:0000259" key="4">
    <source>
        <dbReference type="PROSITE" id="PS51795"/>
    </source>
</evidence>
<comment type="similarity">
    <text evidence="1">Belongs to the FLZ family.</text>
</comment>
<evidence type="ECO:0000313" key="6">
    <source>
        <dbReference type="Proteomes" id="UP000287651"/>
    </source>
</evidence>
<evidence type="ECO:0000256" key="3">
    <source>
        <dbReference type="PROSITE-ProRule" id="PRU01131"/>
    </source>
</evidence>
<dbReference type="PANTHER" id="PTHR47208:SF5">
    <property type="entry name" value="FCS-LIKE ZINC FINGER 12-RELATED"/>
    <property type="match status" value="1"/>
</dbReference>